<comment type="caution">
    <text evidence="3">The sequence shown here is derived from an EMBL/GenBank/DDBJ whole genome shotgun (WGS) entry which is preliminary data.</text>
</comment>
<dbReference type="GO" id="GO:0051920">
    <property type="term" value="F:peroxiredoxin activity"/>
    <property type="evidence" value="ECO:0007669"/>
    <property type="project" value="InterPro"/>
</dbReference>
<organism evidence="3 4">
    <name type="scientific">Candidatus Anaerobiospirillum pullicola</name>
    <dbReference type="NCBI Taxonomy" id="2838451"/>
    <lineage>
        <taxon>Bacteria</taxon>
        <taxon>Pseudomonadati</taxon>
        <taxon>Pseudomonadota</taxon>
        <taxon>Gammaproteobacteria</taxon>
        <taxon>Aeromonadales</taxon>
        <taxon>Succinivibrionaceae</taxon>
        <taxon>Anaerobiospirillum</taxon>
    </lineage>
</organism>
<dbReference type="PANTHER" id="PTHR33570:SF2">
    <property type="entry name" value="CARBOXYMUCONOLACTONE DECARBOXYLASE-LIKE DOMAIN-CONTAINING PROTEIN"/>
    <property type="match status" value="1"/>
</dbReference>
<feature type="chain" id="PRO_5037441565" evidence="1">
    <location>
        <begin position="19"/>
        <end position="245"/>
    </location>
</feature>
<keyword evidence="1" id="KW-0732">Signal</keyword>
<dbReference type="AlphaFoldDB" id="A0A948THS4"/>
<gene>
    <name evidence="3" type="ORF">H9847_10465</name>
</gene>
<dbReference type="Gene3D" id="1.20.1290.10">
    <property type="entry name" value="AhpD-like"/>
    <property type="match status" value="1"/>
</dbReference>
<dbReference type="InterPro" id="IPR003779">
    <property type="entry name" value="CMD-like"/>
</dbReference>
<protein>
    <submittedName>
        <fullName evidence="3">Carboxymuconolactone decarboxylase family protein</fullName>
    </submittedName>
</protein>
<sequence>MRAKMFALAVAMSSFMMAADVNAAPAVEGKPAATATTSNTVLGIREYDIASIAAYVANGNQDLLKTAMAKGLDDGLTINEIKDVLAQMYAYCGFPRALTALGTLTTLLDERKSQGISDEVGREATPLPEGTDIHELGTKVQTALSGAPVHLAASPDLDRYLKDHLFGDIFASDLLSHKDREIATIAALSSLPAPIQLDAHYRISLNAGWTKEQLQDFVQYMQKNVGTAEGKVASDVLTKFLQQQQ</sequence>
<dbReference type="InterPro" id="IPR029032">
    <property type="entry name" value="AhpD-like"/>
</dbReference>
<dbReference type="SUPFAM" id="SSF69118">
    <property type="entry name" value="AhpD-like"/>
    <property type="match status" value="1"/>
</dbReference>
<name>A0A948THS4_9GAMM</name>
<feature type="domain" description="Carboxymuconolactone decarboxylase-like" evidence="2">
    <location>
        <begin position="155"/>
        <end position="216"/>
    </location>
</feature>
<dbReference type="Proteomes" id="UP000733611">
    <property type="component" value="Unassembled WGS sequence"/>
</dbReference>
<dbReference type="PANTHER" id="PTHR33570">
    <property type="entry name" value="4-CARBOXYMUCONOLACTONE DECARBOXYLASE FAMILY PROTEIN"/>
    <property type="match status" value="1"/>
</dbReference>
<feature type="domain" description="Carboxymuconolactone decarboxylase-like" evidence="2">
    <location>
        <begin position="42"/>
        <end position="102"/>
    </location>
</feature>
<proteinExistence type="predicted"/>
<feature type="signal peptide" evidence="1">
    <location>
        <begin position="1"/>
        <end position="18"/>
    </location>
</feature>
<reference evidence="3" key="2">
    <citation type="submission" date="2021-04" db="EMBL/GenBank/DDBJ databases">
        <authorList>
            <person name="Gilroy R."/>
        </authorList>
    </citation>
    <scope>NUCLEOTIDE SEQUENCE</scope>
    <source>
        <strain evidence="3">378</strain>
    </source>
</reference>
<dbReference type="EMBL" id="JAHLFE010000215">
    <property type="protein sequence ID" value="MBU3845265.1"/>
    <property type="molecule type" value="Genomic_DNA"/>
</dbReference>
<dbReference type="InterPro" id="IPR052512">
    <property type="entry name" value="4CMD/NDH-1_regulator"/>
</dbReference>
<reference evidence="3" key="1">
    <citation type="journal article" date="2021" name="PeerJ">
        <title>Extensive microbial diversity within the chicken gut microbiome revealed by metagenomics and culture.</title>
        <authorList>
            <person name="Gilroy R."/>
            <person name="Ravi A."/>
            <person name="Getino M."/>
            <person name="Pursley I."/>
            <person name="Horton D.L."/>
            <person name="Alikhan N.F."/>
            <person name="Baker D."/>
            <person name="Gharbi K."/>
            <person name="Hall N."/>
            <person name="Watson M."/>
            <person name="Adriaenssens E.M."/>
            <person name="Foster-Nyarko E."/>
            <person name="Jarju S."/>
            <person name="Secka A."/>
            <person name="Antonio M."/>
            <person name="Oren A."/>
            <person name="Chaudhuri R.R."/>
            <person name="La Ragione R."/>
            <person name="Hildebrand F."/>
            <person name="Pallen M.J."/>
        </authorList>
    </citation>
    <scope>NUCLEOTIDE SEQUENCE</scope>
    <source>
        <strain evidence="3">378</strain>
    </source>
</reference>
<accession>A0A948THS4</accession>
<evidence type="ECO:0000313" key="4">
    <source>
        <dbReference type="Proteomes" id="UP000733611"/>
    </source>
</evidence>
<evidence type="ECO:0000313" key="3">
    <source>
        <dbReference type="EMBL" id="MBU3845265.1"/>
    </source>
</evidence>
<evidence type="ECO:0000256" key="1">
    <source>
        <dbReference type="SAM" id="SignalP"/>
    </source>
</evidence>
<evidence type="ECO:0000259" key="2">
    <source>
        <dbReference type="Pfam" id="PF02627"/>
    </source>
</evidence>
<dbReference type="Pfam" id="PF02627">
    <property type="entry name" value="CMD"/>
    <property type="match status" value="2"/>
</dbReference>